<evidence type="ECO:0000313" key="2">
    <source>
        <dbReference type="Proteomes" id="UP001054837"/>
    </source>
</evidence>
<accession>A0AAV4QLQ1</accession>
<dbReference type="AlphaFoldDB" id="A0AAV4QLQ1"/>
<dbReference type="Proteomes" id="UP001054837">
    <property type="component" value="Unassembled WGS sequence"/>
</dbReference>
<comment type="caution">
    <text evidence="1">The sequence shown here is derived from an EMBL/GenBank/DDBJ whole genome shotgun (WGS) entry which is preliminary data.</text>
</comment>
<name>A0AAV4QLQ1_9ARAC</name>
<gene>
    <name evidence="1" type="ORF">CDAR_214531</name>
</gene>
<keyword evidence="2" id="KW-1185">Reference proteome</keyword>
<organism evidence="1 2">
    <name type="scientific">Caerostris darwini</name>
    <dbReference type="NCBI Taxonomy" id="1538125"/>
    <lineage>
        <taxon>Eukaryota</taxon>
        <taxon>Metazoa</taxon>
        <taxon>Ecdysozoa</taxon>
        <taxon>Arthropoda</taxon>
        <taxon>Chelicerata</taxon>
        <taxon>Arachnida</taxon>
        <taxon>Araneae</taxon>
        <taxon>Araneomorphae</taxon>
        <taxon>Entelegynae</taxon>
        <taxon>Araneoidea</taxon>
        <taxon>Araneidae</taxon>
        <taxon>Caerostris</taxon>
    </lineage>
</organism>
<protein>
    <submittedName>
        <fullName evidence="1">Uncharacterized protein</fullName>
    </submittedName>
</protein>
<dbReference type="EMBL" id="BPLQ01004689">
    <property type="protein sequence ID" value="GIY09841.1"/>
    <property type="molecule type" value="Genomic_DNA"/>
</dbReference>
<sequence length="205" mass="23452">MVRRSTLTYYTQAESSRCCSGTPGMNCPSNLDCPPDSTRVSFICVALWKDIHQDSCSNRILLEFPSSVLLSGKIAIKIRVRTVYVSVVYHLKREKSVEIICQQTHLTVAWSRRSENNSWGKILLPTLWTRMIRFQLTGQIKAHSLNPEFPRTFDGKSKNKSLFRVTDNNGFAFSATYLAFELGRLTTRPRIIKAALFPKRPRVSY</sequence>
<proteinExistence type="predicted"/>
<evidence type="ECO:0000313" key="1">
    <source>
        <dbReference type="EMBL" id="GIY09841.1"/>
    </source>
</evidence>
<reference evidence="1 2" key="1">
    <citation type="submission" date="2021-06" db="EMBL/GenBank/DDBJ databases">
        <title>Caerostris darwini draft genome.</title>
        <authorList>
            <person name="Kono N."/>
            <person name="Arakawa K."/>
        </authorList>
    </citation>
    <scope>NUCLEOTIDE SEQUENCE [LARGE SCALE GENOMIC DNA]</scope>
</reference>